<dbReference type="Pfam" id="PF03747">
    <property type="entry name" value="ADP_ribosyl_GH"/>
    <property type="match status" value="1"/>
</dbReference>
<gene>
    <name evidence="3" type="ORF">J2Z32_002375</name>
</gene>
<dbReference type="EMBL" id="JAGGKG010000010">
    <property type="protein sequence ID" value="MBP1905727.1"/>
    <property type="molecule type" value="Genomic_DNA"/>
</dbReference>
<evidence type="ECO:0000313" key="3">
    <source>
        <dbReference type="EMBL" id="MBP1905727.1"/>
    </source>
</evidence>
<dbReference type="InterPro" id="IPR050792">
    <property type="entry name" value="ADP-ribosylglycohydrolase"/>
</dbReference>
<keyword evidence="4" id="KW-1185">Reference proteome</keyword>
<evidence type="ECO:0000256" key="1">
    <source>
        <dbReference type="ARBA" id="ARBA00010702"/>
    </source>
</evidence>
<dbReference type="Gene3D" id="1.10.4080.10">
    <property type="entry name" value="ADP-ribosylation/Crystallin J1"/>
    <property type="match status" value="1"/>
</dbReference>
<accession>A0ABS4FT31</accession>
<dbReference type="PANTHER" id="PTHR16222">
    <property type="entry name" value="ADP-RIBOSYLGLYCOHYDROLASE"/>
    <property type="match status" value="1"/>
</dbReference>
<dbReference type="PANTHER" id="PTHR16222:SF24">
    <property type="entry name" value="ADP-RIBOSYLHYDROLASE ARH3"/>
    <property type="match status" value="1"/>
</dbReference>
<evidence type="ECO:0000256" key="2">
    <source>
        <dbReference type="ARBA" id="ARBA00022801"/>
    </source>
</evidence>
<proteinExistence type="inferred from homology"/>
<dbReference type="InterPro" id="IPR036705">
    <property type="entry name" value="Ribosyl_crysJ1_sf"/>
</dbReference>
<reference evidence="3 4" key="1">
    <citation type="submission" date="2021-03" db="EMBL/GenBank/DDBJ databases">
        <title>Genomic Encyclopedia of Type Strains, Phase IV (KMG-IV): sequencing the most valuable type-strain genomes for metagenomic binning, comparative biology and taxonomic classification.</title>
        <authorList>
            <person name="Goeker M."/>
        </authorList>
    </citation>
    <scope>NUCLEOTIDE SEQUENCE [LARGE SCALE GENOMIC DNA]</scope>
    <source>
        <strain evidence="3 4">DSM 14349</strain>
    </source>
</reference>
<comment type="similarity">
    <text evidence="1">Belongs to the ADP-ribosylglycohydrolase family.</text>
</comment>
<name>A0ABS4FT31_9BACL</name>
<protein>
    <submittedName>
        <fullName evidence="3">ADP-ribosylglycohydrolase</fullName>
    </submittedName>
</protein>
<dbReference type="SUPFAM" id="SSF101478">
    <property type="entry name" value="ADP-ribosylglycohydrolase"/>
    <property type="match status" value="1"/>
</dbReference>
<dbReference type="Proteomes" id="UP001519272">
    <property type="component" value="Unassembled WGS sequence"/>
</dbReference>
<organism evidence="3 4">
    <name type="scientific">Paenibacillus turicensis</name>
    <dbReference type="NCBI Taxonomy" id="160487"/>
    <lineage>
        <taxon>Bacteria</taxon>
        <taxon>Bacillati</taxon>
        <taxon>Bacillota</taxon>
        <taxon>Bacilli</taxon>
        <taxon>Bacillales</taxon>
        <taxon>Paenibacillaceae</taxon>
        <taxon>Paenibacillus</taxon>
    </lineage>
</organism>
<keyword evidence="2" id="KW-0378">Hydrolase</keyword>
<dbReference type="RefSeq" id="WP_210089349.1">
    <property type="nucleotide sequence ID" value="NZ_JAGGKG010000010.1"/>
</dbReference>
<evidence type="ECO:0000313" key="4">
    <source>
        <dbReference type="Proteomes" id="UP001519272"/>
    </source>
</evidence>
<dbReference type="InterPro" id="IPR005502">
    <property type="entry name" value="Ribosyl_crysJ1"/>
</dbReference>
<sequence>MSFESKFKSAIFGGIVGDALGVPMEFRARSTYYVDDMIGYGTYNQPPGTWSDDTSLTMCLIENLIHNQGQDELMQKFVAYKEQGYWTPYGEMFDIGRATDDAIFRYTHGAPAHRCGGSHESDNGNGALMRIAPLAFVLQAEDSSVKIKQMVEKWCEVTHRHARSHLGCIFYITFLMGLIRDDLPINALEKAISFCNTHLRTESQYGKEFHHYEAIFNQSFLTWEEGQVKSDGYVVHSLEAALWCFFKHDSYKGTVLEAVNLGEDTDTIAAIAGTMAGLKYGLNAIPEVWLQKLAQREKLTTLCDQFVIKY</sequence>
<comment type="caution">
    <text evidence="3">The sequence shown here is derived from an EMBL/GenBank/DDBJ whole genome shotgun (WGS) entry which is preliminary data.</text>
</comment>